<keyword evidence="3" id="KW-1185">Reference proteome</keyword>
<organism evidence="2 3">
    <name type="scientific">Phytophthora megakarya</name>
    <dbReference type="NCBI Taxonomy" id="4795"/>
    <lineage>
        <taxon>Eukaryota</taxon>
        <taxon>Sar</taxon>
        <taxon>Stramenopiles</taxon>
        <taxon>Oomycota</taxon>
        <taxon>Peronosporomycetes</taxon>
        <taxon>Peronosporales</taxon>
        <taxon>Peronosporaceae</taxon>
        <taxon>Phytophthora</taxon>
    </lineage>
</organism>
<feature type="signal peptide" evidence="1">
    <location>
        <begin position="1"/>
        <end position="24"/>
    </location>
</feature>
<dbReference type="EMBL" id="NBNE01007173">
    <property type="protein sequence ID" value="OWZ01004.1"/>
    <property type="molecule type" value="Genomic_DNA"/>
</dbReference>
<feature type="non-terminal residue" evidence="2">
    <location>
        <position position="80"/>
    </location>
</feature>
<evidence type="ECO:0000313" key="2">
    <source>
        <dbReference type="EMBL" id="OWZ01004.1"/>
    </source>
</evidence>
<comment type="caution">
    <text evidence="2">The sequence shown here is derived from an EMBL/GenBank/DDBJ whole genome shotgun (WGS) entry which is preliminary data.</text>
</comment>
<proteinExistence type="predicted"/>
<reference evidence="3" key="1">
    <citation type="submission" date="2017-03" db="EMBL/GenBank/DDBJ databases">
        <title>Phytopthora megakarya and P. palmivora, two closely related causual agents of cacao black pod achieved similar genome size and gene model numbers by different mechanisms.</title>
        <authorList>
            <person name="Ali S."/>
            <person name="Shao J."/>
            <person name="Larry D.J."/>
            <person name="Kronmiller B."/>
            <person name="Shen D."/>
            <person name="Strem M.D."/>
            <person name="Melnick R.L."/>
            <person name="Guiltinan M.J."/>
            <person name="Tyler B.M."/>
            <person name="Meinhardt L.W."/>
            <person name="Bailey B.A."/>
        </authorList>
    </citation>
    <scope>NUCLEOTIDE SEQUENCE [LARGE SCALE GENOMIC DNA]</scope>
    <source>
        <strain evidence="3">zdho120</strain>
    </source>
</reference>
<dbReference type="AlphaFoldDB" id="A0A225V794"/>
<gene>
    <name evidence="2" type="ORF">PHMEG_00027688</name>
</gene>
<feature type="chain" id="PRO_5012307803" evidence="1">
    <location>
        <begin position="25"/>
        <end position="80"/>
    </location>
</feature>
<evidence type="ECO:0000313" key="3">
    <source>
        <dbReference type="Proteomes" id="UP000198211"/>
    </source>
</evidence>
<protein>
    <submittedName>
        <fullName evidence="2">RxLR effector protein</fullName>
    </submittedName>
</protein>
<evidence type="ECO:0000256" key="1">
    <source>
        <dbReference type="SAM" id="SignalP"/>
    </source>
</evidence>
<keyword evidence="1" id="KW-0732">Signal</keyword>
<accession>A0A225V794</accession>
<dbReference type="Proteomes" id="UP000198211">
    <property type="component" value="Unassembled WGS sequence"/>
</dbReference>
<name>A0A225V794_9STRA</name>
<sequence>MSYFSIVLLAVMACVATIISKTAAAYPPKVHSIADKYGSDLPTRFLRSYEMKDSRNNEERGIAVFDKVLRAMEATKVRSE</sequence>